<dbReference type="InterPro" id="IPR017138">
    <property type="entry name" value="Asp_Glu_LeuTrfase"/>
</dbReference>
<dbReference type="InterPro" id="IPR030700">
    <property type="entry name" value="N-end_Aminoacyl_Trfase"/>
</dbReference>
<dbReference type="InterPro" id="IPR007471">
    <property type="entry name" value="N-end_Aminoacyl_Trfase_N"/>
</dbReference>
<dbReference type="GO" id="GO:0008914">
    <property type="term" value="F:leucyl-tRNA--protein transferase activity"/>
    <property type="evidence" value="ECO:0007669"/>
    <property type="project" value="InterPro"/>
</dbReference>
<sequence length="244" mass="28519">MTDQSKNAQDLNGLQFYVSPSHDCSYLNEQHAITLFADPTSLLNNSQYQTLSKIGFRRSGEHIYRPHCSDCTACIPVRLTVNDFKPNRNQRRILKLNSNIKVTVCNSDFSDEHYRLYQRYIKSRHPGGGMDDDDVKSYKSFITSSWSDTYLYEFRIDSKLVAIAVTDHLNDSISAVYTFFDPNYSKNSLGVYSVLWQIEYGVKNKLLWLYLGYWIKDCKKMSYKDNYRPIEYFDGTNWNTLSDK</sequence>
<evidence type="ECO:0000256" key="2">
    <source>
        <dbReference type="ARBA" id="ARBA00022679"/>
    </source>
</evidence>
<dbReference type="PIRSF" id="PIRSF037208">
    <property type="entry name" value="ATE_pro_prd"/>
    <property type="match status" value="1"/>
</dbReference>
<evidence type="ECO:0000259" key="5">
    <source>
        <dbReference type="Pfam" id="PF04377"/>
    </source>
</evidence>
<protein>
    <submittedName>
        <fullName evidence="6">Arginyl-tRNA--protein transferase</fullName>
        <ecNumber evidence="6">2.3.2.8</ecNumber>
    </submittedName>
</protein>
<dbReference type="Pfam" id="PF04377">
    <property type="entry name" value="ATE_C"/>
    <property type="match status" value="1"/>
</dbReference>
<dbReference type="SUPFAM" id="SSF55729">
    <property type="entry name" value="Acyl-CoA N-acyltransferases (Nat)"/>
    <property type="match status" value="1"/>
</dbReference>
<dbReference type="InterPro" id="IPR007472">
    <property type="entry name" value="N-end_Aminoacyl_Trfase_C"/>
</dbReference>
<reference evidence="6" key="1">
    <citation type="submission" date="2018-06" db="EMBL/GenBank/DDBJ databases">
        <authorList>
            <person name="Zhirakovskaya E."/>
        </authorList>
    </citation>
    <scope>NUCLEOTIDE SEQUENCE</scope>
</reference>
<dbReference type="GO" id="GO:0004057">
    <property type="term" value="F:arginyl-tRNA--protein transferase activity"/>
    <property type="evidence" value="ECO:0007669"/>
    <property type="project" value="UniProtKB-EC"/>
</dbReference>
<evidence type="ECO:0000256" key="3">
    <source>
        <dbReference type="ARBA" id="ARBA00023315"/>
    </source>
</evidence>
<dbReference type="GO" id="GO:0005737">
    <property type="term" value="C:cytoplasm"/>
    <property type="evidence" value="ECO:0007669"/>
    <property type="project" value="TreeGrafter"/>
</dbReference>
<dbReference type="AlphaFoldDB" id="A0A3B1APB6"/>
<name>A0A3B1APB6_9ZZZZ</name>
<gene>
    <name evidence="6" type="ORF">MNBD_GAMMA22-1863</name>
</gene>
<dbReference type="PANTHER" id="PTHR21367">
    <property type="entry name" value="ARGININE-TRNA-PROTEIN TRANSFERASE 1"/>
    <property type="match status" value="1"/>
</dbReference>
<dbReference type="PANTHER" id="PTHR21367:SF1">
    <property type="entry name" value="ARGINYL-TRNA--PROTEIN TRANSFERASE 1"/>
    <property type="match status" value="1"/>
</dbReference>
<accession>A0A3B1APB6</accession>
<evidence type="ECO:0000256" key="1">
    <source>
        <dbReference type="ARBA" id="ARBA00022490"/>
    </source>
</evidence>
<keyword evidence="3 6" id="KW-0012">Acyltransferase</keyword>
<dbReference type="InterPro" id="IPR016181">
    <property type="entry name" value="Acyl_CoA_acyltransferase"/>
</dbReference>
<feature type="domain" description="N-end rule aminoacyl transferase C-terminal" evidence="5">
    <location>
        <begin position="112"/>
        <end position="233"/>
    </location>
</feature>
<dbReference type="NCBIfam" id="NF002341">
    <property type="entry name" value="PRK01305.1-1"/>
    <property type="match status" value="1"/>
</dbReference>
<dbReference type="Pfam" id="PF04376">
    <property type="entry name" value="ATE_N"/>
    <property type="match status" value="1"/>
</dbReference>
<proteinExistence type="inferred from homology"/>
<keyword evidence="2 6" id="KW-0808">Transferase</keyword>
<evidence type="ECO:0000313" key="6">
    <source>
        <dbReference type="EMBL" id="VAW95774.1"/>
    </source>
</evidence>
<dbReference type="EMBL" id="UOFS01000024">
    <property type="protein sequence ID" value="VAW95774.1"/>
    <property type="molecule type" value="Genomic_DNA"/>
</dbReference>
<keyword evidence="1" id="KW-0963">Cytoplasm</keyword>
<dbReference type="EC" id="2.3.2.8" evidence="6"/>
<dbReference type="HAMAP" id="MF_00689">
    <property type="entry name" value="Bpt"/>
    <property type="match status" value="1"/>
</dbReference>
<feature type="domain" description="N-end aminoacyl transferase N-terminal" evidence="4">
    <location>
        <begin position="22"/>
        <end position="92"/>
    </location>
</feature>
<dbReference type="GO" id="GO:0071596">
    <property type="term" value="P:ubiquitin-dependent protein catabolic process via the N-end rule pathway"/>
    <property type="evidence" value="ECO:0007669"/>
    <property type="project" value="InterPro"/>
</dbReference>
<dbReference type="NCBIfam" id="NF002346">
    <property type="entry name" value="PRK01305.2-3"/>
    <property type="match status" value="1"/>
</dbReference>
<organism evidence="6">
    <name type="scientific">hydrothermal vent metagenome</name>
    <dbReference type="NCBI Taxonomy" id="652676"/>
    <lineage>
        <taxon>unclassified sequences</taxon>
        <taxon>metagenomes</taxon>
        <taxon>ecological metagenomes</taxon>
    </lineage>
</organism>
<evidence type="ECO:0000259" key="4">
    <source>
        <dbReference type="Pfam" id="PF04376"/>
    </source>
</evidence>
<dbReference type="NCBIfam" id="NF002342">
    <property type="entry name" value="PRK01305.1-3"/>
    <property type="match status" value="1"/>
</dbReference>